<dbReference type="InterPro" id="IPR001647">
    <property type="entry name" value="HTH_TetR"/>
</dbReference>
<dbReference type="Pfam" id="PF16925">
    <property type="entry name" value="TetR_C_13"/>
    <property type="match status" value="1"/>
</dbReference>
<keyword evidence="2 4" id="KW-0238">DNA-binding</keyword>
<dbReference type="PANTHER" id="PTHR47506">
    <property type="entry name" value="TRANSCRIPTIONAL REGULATORY PROTEIN"/>
    <property type="match status" value="1"/>
</dbReference>
<evidence type="ECO:0000256" key="4">
    <source>
        <dbReference type="PROSITE-ProRule" id="PRU00335"/>
    </source>
</evidence>
<protein>
    <submittedName>
        <fullName evidence="6">HTH-type transcriptional repressor NemR</fullName>
    </submittedName>
</protein>
<comment type="caution">
    <text evidence="6">The sequence shown here is derived from an EMBL/GenBank/DDBJ whole genome shotgun (WGS) entry which is preliminary data.</text>
</comment>
<name>A0A7V8FJF9_STEMA</name>
<accession>A0A7V8FJF9</accession>
<dbReference type="SUPFAM" id="SSF46689">
    <property type="entry name" value="Homeodomain-like"/>
    <property type="match status" value="1"/>
</dbReference>
<keyword evidence="1" id="KW-0805">Transcription regulation</keyword>
<dbReference type="Gene3D" id="1.10.357.10">
    <property type="entry name" value="Tetracycline Repressor, domain 2"/>
    <property type="match status" value="1"/>
</dbReference>
<evidence type="ECO:0000256" key="2">
    <source>
        <dbReference type="ARBA" id="ARBA00023125"/>
    </source>
</evidence>
<dbReference type="PROSITE" id="PS50977">
    <property type="entry name" value="HTH_TETR_2"/>
    <property type="match status" value="1"/>
</dbReference>
<dbReference type="InterPro" id="IPR009057">
    <property type="entry name" value="Homeodomain-like_sf"/>
</dbReference>
<evidence type="ECO:0000256" key="1">
    <source>
        <dbReference type="ARBA" id="ARBA00023015"/>
    </source>
</evidence>
<sequence>MNAATDTAGTDVRQKILASGRRTMGGKGFSAVGLNEVLADAGVPKGSFYHYFASKEAFGEALLQDYFADYLTEMDQIFAAAGQSRAEQLDRYFAAWRDNQSFDDCQGMCLAVKLGAEVADLSAAMRAALQHGTAGIIQRLAQAIEAGVAEGSLQAGGDAAALAQSLYQLWLGASIMVKIVRTGQPFDTALHTTRQLLHPAA</sequence>
<reference evidence="7" key="1">
    <citation type="journal article" date="2020" name="MBio">
        <title>Horizontal gene transfer to a defensive symbiont with a reduced genome amongst a multipartite beetle microbiome.</title>
        <authorList>
            <person name="Waterworth S.C."/>
            <person name="Florez L.V."/>
            <person name="Rees E.R."/>
            <person name="Hertweck C."/>
            <person name="Kaltenpoth M."/>
            <person name="Kwan J.C."/>
        </authorList>
    </citation>
    <scope>NUCLEOTIDE SEQUENCE [LARGE SCALE GENOMIC DNA]</scope>
</reference>
<evidence type="ECO:0000313" key="7">
    <source>
        <dbReference type="Proteomes" id="UP000487117"/>
    </source>
</evidence>
<keyword evidence="3" id="KW-0804">Transcription</keyword>
<dbReference type="Proteomes" id="UP000487117">
    <property type="component" value="Unassembled WGS sequence"/>
</dbReference>
<dbReference type="AlphaFoldDB" id="A0A7V8FJF9"/>
<dbReference type="Pfam" id="PF00440">
    <property type="entry name" value="TetR_N"/>
    <property type="match status" value="1"/>
</dbReference>
<dbReference type="InterPro" id="IPR011075">
    <property type="entry name" value="TetR_C"/>
</dbReference>
<evidence type="ECO:0000256" key="3">
    <source>
        <dbReference type="ARBA" id="ARBA00023163"/>
    </source>
</evidence>
<dbReference type="PANTHER" id="PTHR47506:SF6">
    <property type="entry name" value="HTH-TYPE TRANSCRIPTIONAL REPRESSOR NEMR"/>
    <property type="match status" value="1"/>
</dbReference>
<dbReference type="InterPro" id="IPR036271">
    <property type="entry name" value="Tet_transcr_reg_TetR-rel_C_sf"/>
</dbReference>
<proteinExistence type="predicted"/>
<dbReference type="SUPFAM" id="SSF48498">
    <property type="entry name" value="Tetracyclin repressor-like, C-terminal domain"/>
    <property type="match status" value="1"/>
</dbReference>
<evidence type="ECO:0000313" key="6">
    <source>
        <dbReference type="EMBL" id="KAF1017107.1"/>
    </source>
</evidence>
<gene>
    <name evidence="6" type="primary">nemR</name>
    <name evidence="6" type="ORF">GAK31_00366</name>
</gene>
<dbReference type="GO" id="GO:0003677">
    <property type="term" value="F:DNA binding"/>
    <property type="evidence" value="ECO:0007669"/>
    <property type="project" value="UniProtKB-UniRule"/>
</dbReference>
<organism evidence="6 7">
    <name type="scientific">Stenotrophomonas maltophilia</name>
    <name type="common">Pseudomonas maltophilia</name>
    <name type="synonym">Xanthomonas maltophilia</name>
    <dbReference type="NCBI Taxonomy" id="40324"/>
    <lineage>
        <taxon>Bacteria</taxon>
        <taxon>Pseudomonadati</taxon>
        <taxon>Pseudomonadota</taxon>
        <taxon>Gammaproteobacteria</taxon>
        <taxon>Lysobacterales</taxon>
        <taxon>Lysobacteraceae</taxon>
        <taxon>Stenotrophomonas</taxon>
        <taxon>Stenotrophomonas maltophilia group</taxon>
    </lineage>
</organism>
<feature type="DNA-binding region" description="H-T-H motif" evidence="4">
    <location>
        <begin position="33"/>
        <end position="52"/>
    </location>
</feature>
<evidence type="ECO:0000259" key="5">
    <source>
        <dbReference type="PROSITE" id="PS50977"/>
    </source>
</evidence>
<dbReference type="EMBL" id="WNDS01000001">
    <property type="protein sequence ID" value="KAF1017107.1"/>
    <property type="molecule type" value="Genomic_DNA"/>
</dbReference>
<feature type="domain" description="HTH tetR-type" evidence="5">
    <location>
        <begin position="10"/>
        <end position="70"/>
    </location>
</feature>